<gene>
    <name evidence="2" type="ORF">EZJ43_09625</name>
</gene>
<protein>
    <submittedName>
        <fullName evidence="2">Uncharacterized protein</fullName>
    </submittedName>
</protein>
<name>A0A4V3A086_9SPHI</name>
<proteinExistence type="predicted"/>
<keyword evidence="1" id="KW-0812">Transmembrane</keyword>
<evidence type="ECO:0000313" key="2">
    <source>
        <dbReference type="EMBL" id="TDG36253.1"/>
    </source>
</evidence>
<feature type="transmembrane region" description="Helical" evidence="1">
    <location>
        <begin position="36"/>
        <end position="57"/>
    </location>
</feature>
<feature type="transmembrane region" description="Helical" evidence="1">
    <location>
        <begin position="6"/>
        <end position="29"/>
    </location>
</feature>
<evidence type="ECO:0000313" key="3">
    <source>
        <dbReference type="Proteomes" id="UP000295668"/>
    </source>
</evidence>
<reference evidence="2 3" key="1">
    <citation type="submission" date="2019-02" db="EMBL/GenBank/DDBJ databases">
        <title>Pedobacter sp. nov., a novel speices isolated from soil of pinguins habitat in Antarcitica.</title>
        <authorList>
            <person name="He R.-H."/>
        </authorList>
    </citation>
    <scope>NUCLEOTIDE SEQUENCE [LARGE SCALE GENOMIC DNA]</scope>
    <source>
        <strain evidence="2 3">E01020</strain>
    </source>
</reference>
<organism evidence="2 3">
    <name type="scientific">Pedobacter changchengzhani</name>
    <dbReference type="NCBI Taxonomy" id="2529274"/>
    <lineage>
        <taxon>Bacteria</taxon>
        <taxon>Pseudomonadati</taxon>
        <taxon>Bacteroidota</taxon>
        <taxon>Sphingobacteriia</taxon>
        <taxon>Sphingobacteriales</taxon>
        <taxon>Sphingobacteriaceae</taxon>
        <taxon>Pedobacter</taxon>
    </lineage>
</organism>
<dbReference type="Proteomes" id="UP000295668">
    <property type="component" value="Unassembled WGS sequence"/>
</dbReference>
<keyword evidence="1" id="KW-1133">Transmembrane helix</keyword>
<sequence>MSGDKMMMLIMFGLFFFMVAIMITANWYTKKYNTKISFFQIVMFFFALIFGGFWFFIKQISSSEKDNIVKMVALKNTVVGIYNEPRKAYFKEMKFDDGRALPMPEEMLGIVQIGDSIYKNKGDDFYTIVNSVTKKSNNFKVKVHERVLSKPQ</sequence>
<dbReference type="EMBL" id="SJCY01000005">
    <property type="protein sequence ID" value="TDG36253.1"/>
    <property type="molecule type" value="Genomic_DNA"/>
</dbReference>
<keyword evidence="1" id="KW-0472">Membrane</keyword>
<evidence type="ECO:0000256" key="1">
    <source>
        <dbReference type="SAM" id="Phobius"/>
    </source>
</evidence>
<dbReference type="RefSeq" id="WP_133262498.1">
    <property type="nucleotide sequence ID" value="NZ_SJCY01000005.1"/>
</dbReference>
<keyword evidence="3" id="KW-1185">Reference proteome</keyword>
<dbReference type="AlphaFoldDB" id="A0A4V3A086"/>
<comment type="caution">
    <text evidence="2">The sequence shown here is derived from an EMBL/GenBank/DDBJ whole genome shotgun (WGS) entry which is preliminary data.</text>
</comment>
<accession>A0A4V3A086</accession>